<accession>A0A317VG60</accession>
<protein>
    <recommendedName>
        <fullName evidence="4">Secreted protein</fullName>
    </recommendedName>
</protein>
<dbReference type="RefSeq" id="XP_025462714.1">
    <property type="nucleotide sequence ID" value="XM_025612756.1"/>
</dbReference>
<evidence type="ECO:0000256" key="1">
    <source>
        <dbReference type="SAM" id="SignalP"/>
    </source>
</evidence>
<feature type="signal peptide" evidence="1">
    <location>
        <begin position="1"/>
        <end position="22"/>
    </location>
</feature>
<organism evidence="2 3">
    <name type="scientific">Aspergillus sclerotioniger CBS 115572</name>
    <dbReference type="NCBI Taxonomy" id="1450535"/>
    <lineage>
        <taxon>Eukaryota</taxon>
        <taxon>Fungi</taxon>
        <taxon>Dikarya</taxon>
        <taxon>Ascomycota</taxon>
        <taxon>Pezizomycotina</taxon>
        <taxon>Eurotiomycetes</taxon>
        <taxon>Eurotiomycetidae</taxon>
        <taxon>Eurotiales</taxon>
        <taxon>Aspergillaceae</taxon>
        <taxon>Aspergillus</taxon>
        <taxon>Aspergillus subgen. Circumdati</taxon>
    </lineage>
</organism>
<proteinExistence type="predicted"/>
<dbReference type="AlphaFoldDB" id="A0A317VG60"/>
<dbReference type="Proteomes" id="UP000246702">
    <property type="component" value="Unassembled WGS sequence"/>
</dbReference>
<keyword evidence="1" id="KW-0732">Signal</keyword>
<dbReference type="OrthoDB" id="4131805at2759"/>
<evidence type="ECO:0000313" key="2">
    <source>
        <dbReference type="EMBL" id="PWY70820.1"/>
    </source>
</evidence>
<comment type="caution">
    <text evidence="2">The sequence shown here is derived from an EMBL/GenBank/DDBJ whole genome shotgun (WGS) entry which is preliminary data.</text>
</comment>
<evidence type="ECO:0008006" key="4">
    <source>
        <dbReference type="Google" id="ProtNLM"/>
    </source>
</evidence>
<feature type="chain" id="PRO_5016416251" description="Secreted protein" evidence="1">
    <location>
        <begin position="23"/>
        <end position="75"/>
    </location>
</feature>
<sequence>MSWATLPAAWLLLYLWERVTLSSRDESPFLAQYFVTTFLSAEAPIHWPQCHHKCETFLNTFLYLDITSIDCFQYY</sequence>
<name>A0A317VG60_9EURO</name>
<dbReference type="GeneID" id="37114899"/>
<gene>
    <name evidence="2" type="ORF">BO94DRAFT_539697</name>
</gene>
<reference evidence="2 3" key="1">
    <citation type="submission" date="2016-12" db="EMBL/GenBank/DDBJ databases">
        <title>The genomes of Aspergillus section Nigri reveals drivers in fungal speciation.</title>
        <authorList>
            <consortium name="DOE Joint Genome Institute"/>
            <person name="Vesth T.C."/>
            <person name="Nybo J."/>
            <person name="Theobald S."/>
            <person name="Brandl J."/>
            <person name="Frisvad J.C."/>
            <person name="Nielsen K.F."/>
            <person name="Lyhne E.K."/>
            <person name="Kogle M.E."/>
            <person name="Kuo A."/>
            <person name="Riley R."/>
            <person name="Clum A."/>
            <person name="Nolan M."/>
            <person name="Lipzen A."/>
            <person name="Salamov A."/>
            <person name="Henrissat B."/>
            <person name="Wiebenga A."/>
            <person name="De Vries R.P."/>
            <person name="Grigoriev I.V."/>
            <person name="Mortensen U.H."/>
            <person name="Andersen M.R."/>
            <person name="Baker S.E."/>
        </authorList>
    </citation>
    <scope>NUCLEOTIDE SEQUENCE [LARGE SCALE GENOMIC DNA]</scope>
    <source>
        <strain evidence="2 3">CBS 115572</strain>
    </source>
</reference>
<keyword evidence="3" id="KW-1185">Reference proteome</keyword>
<evidence type="ECO:0000313" key="3">
    <source>
        <dbReference type="Proteomes" id="UP000246702"/>
    </source>
</evidence>
<dbReference type="EMBL" id="MSFK01000038">
    <property type="protein sequence ID" value="PWY70820.1"/>
    <property type="molecule type" value="Genomic_DNA"/>
</dbReference>